<reference evidence="1 2" key="1">
    <citation type="submission" date="2024-08" db="EMBL/GenBank/DDBJ databases">
        <title>Gnathostoma spinigerum genome.</title>
        <authorList>
            <person name="Gonzalez-Bertolin B."/>
            <person name="Monzon S."/>
            <person name="Zaballos A."/>
            <person name="Jimenez P."/>
            <person name="Dekumyoy P."/>
            <person name="Varona S."/>
            <person name="Cuesta I."/>
            <person name="Sumanam S."/>
            <person name="Adisakwattana P."/>
            <person name="Gasser R.B."/>
            <person name="Hernandez-Gonzalez A."/>
            <person name="Young N.D."/>
            <person name="Perteguer M.J."/>
        </authorList>
    </citation>
    <scope>NUCLEOTIDE SEQUENCE [LARGE SCALE GENOMIC DNA]</scope>
    <source>
        <strain evidence="1">AL3</strain>
        <tissue evidence="1">Liver</tissue>
    </source>
</reference>
<dbReference type="Proteomes" id="UP001608902">
    <property type="component" value="Unassembled WGS sequence"/>
</dbReference>
<gene>
    <name evidence="1" type="ORF">AB6A40_008992</name>
</gene>
<accession>A0ABD6EQQ3</accession>
<evidence type="ECO:0000313" key="1">
    <source>
        <dbReference type="EMBL" id="MFH4982283.1"/>
    </source>
</evidence>
<keyword evidence="2" id="KW-1185">Reference proteome</keyword>
<comment type="caution">
    <text evidence="1">The sequence shown here is derived from an EMBL/GenBank/DDBJ whole genome shotgun (WGS) entry which is preliminary data.</text>
</comment>
<organism evidence="1 2">
    <name type="scientific">Gnathostoma spinigerum</name>
    <dbReference type="NCBI Taxonomy" id="75299"/>
    <lineage>
        <taxon>Eukaryota</taxon>
        <taxon>Metazoa</taxon>
        <taxon>Ecdysozoa</taxon>
        <taxon>Nematoda</taxon>
        <taxon>Chromadorea</taxon>
        <taxon>Rhabditida</taxon>
        <taxon>Spirurina</taxon>
        <taxon>Gnathostomatomorpha</taxon>
        <taxon>Gnathostomatoidea</taxon>
        <taxon>Gnathostomatidae</taxon>
        <taxon>Gnathostoma</taxon>
    </lineage>
</organism>
<protein>
    <submittedName>
        <fullName evidence="1">Uncharacterized protein</fullName>
    </submittedName>
</protein>
<dbReference type="EMBL" id="JBGFUD010008928">
    <property type="protein sequence ID" value="MFH4982283.1"/>
    <property type="molecule type" value="Genomic_DNA"/>
</dbReference>
<proteinExistence type="predicted"/>
<name>A0ABD6EQQ3_9BILA</name>
<sequence length="76" mass="8408">MVLQLEGGKTLIIPAMNTANMASKCSGPIENRQYLILLDQMITLWKVFLEDGVAPVRYCDLRSLHGTTTQSGTEHS</sequence>
<evidence type="ECO:0000313" key="2">
    <source>
        <dbReference type="Proteomes" id="UP001608902"/>
    </source>
</evidence>
<dbReference type="AlphaFoldDB" id="A0ABD6EQQ3"/>